<organism evidence="4 5">
    <name type="scientific">Helobdella robusta</name>
    <name type="common">Californian leech</name>
    <dbReference type="NCBI Taxonomy" id="6412"/>
    <lineage>
        <taxon>Eukaryota</taxon>
        <taxon>Metazoa</taxon>
        <taxon>Spiralia</taxon>
        <taxon>Lophotrochozoa</taxon>
        <taxon>Annelida</taxon>
        <taxon>Clitellata</taxon>
        <taxon>Hirudinea</taxon>
        <taxon>Rhynchobdellida</taxon>
        <taxon>Glossiphoniidae</taxon>
        <taxon>Helobdella</taxon>
    </lineage>
</organism>
<dbReference type="EMBL" id="KB097542">
    <property type="protein sequence ID" value="ESN95076.1"/>
    <property type="molecule type" value="Genomic_DNA"/>
</dbReference>
<evidence type="ECO:0000256" key="2">
    <source>
        <dbReference type="SAM" id="Phobius"/>
    </source>
</evidence>
<reference evidence="5" key="1">
    <citation type="submission" date="2012-12" db="EMBL/GenBank/DDBJ databases">
        <authorList>
            <person name="Hellsten U."/>
            <person name="Grimwood J."/>
            <person name="Chapman J.A."/>
            <person name="Shapiro H."/>
            <person name="Aerts A."/>
            <person name="Otillar R.P."/>
            <person name="Terry A.Y."/>
            <person name="Boore J.L."/>
            <person name="Simakov O."/>
            <person name="Marletaz F."/>
            <person name="Cho S.-J."/>
            <person name="Edsinger-Gonzales E."/>
            <person name="Havlak P."/>
            <person name="Kuo D.-H."/>
            <person name="Larsson T."/>
            <person name="Lv J."/>
            <person name="Arendt D."/>
            <person name="Savage R."/>
            <person name="Osoegawa K."/>
            <person name="de Jong P."/>
            <person name="Lindberg D.R."/>
            <person name="Seaver E.C."/>
            <person name="Weisblat D.A."/>
            <person name="Putnam N.H."/>
            <person name="Grigoriev I.V."/>
            <person name="Rokhsar D.S."/>
        </authorList>
    </citation>
    <scope>NUCLEOTIDE SEQUENCE</scope>
</reference>
<dbReference type="GeneID" id="20207398"/>
<keyword evidence="2" id="KW-0472">Membrane</keyword>
<gene>
    <name evidence="4" type="primary">20207398</name>
    <name evidence="3" type="ORF">HELRODRAFT_179660</name>
</gene>
<feature type="compositionally biased region" description="Basic and acidic residues" evidence="1">
    <location>
        <begin position="100"/>
        <end position="116"/>
    </location>
</feature>
<evidence type="ECO:0000256" key="1">
    <source>
        <dbReference type="SAM" id="MobiDB-lite"/>
    </source>
</evidence>
<dbReference type="EMBL" id="AMQM01006910">
    <property type="status" value="NOT_ANNOTATED_CDS"/>
    <property type="molecule type" value="Genomic_DNA"/>
</dbReference>
<dbReference type="InParanoid" id="T1FEZ9"/>
<dbReference type="EnsemblMetazoa" id="HelroT179660">
    <property type="protein sequence ID" value="HelroP179660"/>
    <property type="gene ID" value="HelroG179660"/>
</dbReference>
<dbReference type="RefSeq" id="XP_009026731.1">
    <property type="nucleotide sequence ID" value="XM_009028483.1"/>
</dbReference>
<evidence type="ECO:0000313" key="5">
    <source>
        <dbReference type="Proteomes" id="UP000015101"/>
    </source>
</evidence>
<feature type="transmembrane region" description="Helical" evidence="2">
    <location>
        <begin position="40"/>
        <end position="66"/>
    </location>
</feature>
<dbReference type="EMBL" id="AMQM01006909">
    <property type="status" value="NOT_ANNOTATED_CDS"/>
    <property type="molecule type" value="Genomic_DNA"/>
</dbReference>
<name>T1FEZ9_HELRO</name>
<keyword evidence="2" id="KW-0812">Transmembrane</keyword>
<keyword evidence="5" id="KW-1185">Reference proteome</keyword>
<evidence type="ECO:0000313" key="3">
    <source>
        <dbReference type="EMBL" id="ESN95076.1"/>
    </source>
</evidence>
<feature type="compositionally biased region" description="Basic residues" evidence="1">
    <location>
        <begin position="117"/>
        <end position="137"/>
    </location>
</feature>
<sequence length="143" mass="16868">MIGTKLRACRSTVNGLMAWWGIVGRLLRRMFFGGHSIMSYIYGLMAWSIISMMSYVYGLMAWSIIVRRCAQRFFERILKARSSPLGRNKMFLKRSQHPNKVQDKKNRNKESTDWNKNKSKKRSQHPIKVQDKKKTKQRINGLE</sequence>
<dbReference type="HOGENOM" id="CLU_1808304_0_0_1"/>
<protein>
    <submittedName>
        <fullName evidence="3 4">Uncharacterized protein</fullName>
    </submittedName>
</protein>
<evidence type="ECO:0000313" key="4">
    <source>
        <dbReference type="EnsemblMetazoa" id="HelroP179660"/>
    </source>
</evidence>
<accession>T1FEZ9</accession>
<reference evidence="4" key="3">
    <citation type="submission" date="2015-06" db="UniProtKB">
        <authorList>
            <consortium name="EnsemblMetazoa"/>
        </authorList>
    </citation>
    <scope>IDENTIFICATION</scope>
</reference>
<dbReference type="CTD" id="20207398"/>
<feature type="region of interest" description="Disordered" evidence="1">
    <location>
        <begin position="88"/>
        <end position="143"/>
    </location>
</feature>
<dbReference type="AlphaFoldDB" id="T1FEZ9"/>
<keyword evidence="2" id="KW-1133">Transmembrane helix</keyword>
<dbReference type="KEGG" id="hro:HELRODRAFT_179660"/>
<feature type="transmembrane region" description="Helical" evidence="2">
    <location>
        <begin position="12"/>
        <end position="28"/>
    </location>
</feature>
<dbReference type="Proteomes" id="UP000015101">
    <property type="component" value="Unassembled WGS sequence"/>
</dbReference>
<proteinExistence type="predicted"/>
<reference evidence="3 5" key="2">
    <citation type="journal article" date="2013" name="Nature">
        <title>Insights into bilaterian evolution from three spiralian genomes.</title>
        <authorList>
            <person name="Simakov O."/>
            <person name="Marletaz F."/>
            <person name="Cho S.J."/>
            <person name="Edsinger-Gonzales E."/>
            <person name="Havlak P."/>
            <person name="Hellsten U."/>
            <person name="Kuo D.H."/>
            <person name="Larsson T."/>
            <person name="Lv J."/>
            <person name="Arendt D."/>
            <person name="Savage R."/>
            <person name="Osoegawa K."/>
            <person name="de Jong P."/>
            <person name="Grimwood J."/>
            <person name="Chapman J.A."/>
            <person name="Shapiro H."/>
            <person name="Aerts A."/>
            <person name="Otillar R.P."/>
            <person name="Terry A.Y."/>
            <person name="Boore J.L."/>
            <person name="Grigoriev I.V."/>
            <person name="Lindberg D.R."/>
            <person name="Seaver E.C."/>
            <person name="Weisblat D.A."/>
            <person name="Putnam N.H."/>
            <person name="Rokhsar D.S."/>
        </authorList>
    </citation>
    <scope>NUCLEOTIDE SEQUENCE</scope>
</reference>